<sequence>MKRTQAVTDKLAIGLSAMCTLHCLALPLILALVPSLAALQLDNEAFHVWMVVAVIPTSIYALTMGCKQHKRYRVLLLGVAGLTLLAAAVVLGEQTGELGEKILTVSGASLVALGHLWNFRLCRKPSNCACPESNTDKSKAVAG</sequence>
<proteinExistence type="predicted"/>
<accession>A0ABX4I367</accession>
<gene>
    <name evidence="2" type="ORF">AWR36_003735</name>
</gene>
<feature type="transmembrane region" description="Helical" evidence="1">
    <location>
        <begin position="45"/>
        <end position="62"/>
    </location>
</feature>
<keyword evidence="1" id="KW-0812">Transmembrane</keyword>
<feature type="transmembrane region" description="Helical" evidence="1">
    <location>
        <begin position="74"/>
        <end position="92"/>
    </location>
</feature>
<evidence type="ECO:0000313" key="3">
    <source>
        <dbReference type="Proteomes" id="UP000218427"/>
    </source>
</evidence>
<keyword evidence="3" id="KW-1185">Reference proteome</keyword>
<feature type="transmembrane region" description="Helical" evidence="1">
    <location>
        <begin position="98"/>
        <end position="117"/>
    </location>
</feature>
<dbReference type="InterPro" id="IPR004891">
    <property type="entry name" value="Mercury-R_MerC"/>
</dbReference>
<dbReference type="EMBL" id="LRFG02000001">
    <property type="protein sequence ID" value="PCO06864.1"/>
    <property type="molecule type" value="Genomic_DNA"/>
</dbReference>
<dbReference type="Proteomes" id="UP000218427">
    <property type="component" value="Unassembled WGS sequence"/>
</dbReference>
<name>A0ABX4I367_9GAMM</name>
<keyword evidence="1" id="KW-0472">Membrane</keyword>
<protein>
    <submittedName>
        <fullName evidence="2">MerC domain-containing protein</fullName>
    </submittedName>
</protein>
<organism evidence="2 3">
    <name type="scientific">Microbulbifer flavimaris</name>
    <dbReference type="NCBI Taxonomy" id="1781068"/>
    <lineage>
        <taxon>Bacteria</taxon>
        <taxon>Pseudomonadati</taxon>
        <taxon>Pseudomonadota</taxon>
        <taxon>Gammaproteobacteria</taxon>
        <taxon>Cellvibrionales</taxon>
        <taxon>Microbulbiferaceae</taxon>
        <taxon>Microbulbifer</taxon>
    </lineage>
</organism>
<evidence type="ECO:0000313" key="2">
    <source>
        <dbReference type="EMBL" id="PCO06864.1"/>
    </source>
</evidence>
<evidence type="ECO:0000256" key="1">
    <source>
        <dbReference type="SAM" id="Phobius"/>
    </source>
</evidence>
<dbReference type="RefSeq" id="WP_067081163.1">
    <property type="nucleotide sequence ID" value="NZ_LRFG02000001.1"/>
</dbReference>
<feature type="transmembrane region" description="Helical" evidence="1">
    <location>
        <begin position="12"/>
        <end position="33"/>
    </location>
</feature>
<dbReference type="Pfam" id="PF03203">
    <property type="entry name" value="MerC"/>
    <property type="match status" value="1"/>
</dbReference>
<reference evidence="2" key="1">
    <citation type="submission" date="2017-08" db="EMBL/GenBank/DDBJ databases">
        <title>Microbulbifer marisrubri sp. nov., a halophilic alphaproteobacterium isolated from marine sediment of the Yellow Sea, China.</title>
        <authorList>
            <person name="Zhang G."/>
            <person name="Xiong Q."/>
        </authorList>
    </citation>
    <scope>NUCLEOTIDE SEQUENCE [LARGE SCALE GENOMIC DNA]</scope>
    <source>
        <strain evidence="2">WRN-8</strain>
    </source>
</reference>
<keyword evidence="1" id="KW-1133">Transmembrane helix</keyword>
<comment type="caution">
    <text evidence="2">The sequence shown here is derived from an EMBL/GenBank/DDBJ whole genome shotgun (WGS) entry which is preliminary data.</text>
</comment>